<reference evidence="1 2" key="2">
    <citation type="journal article" date="2022" name="Mol. Ecol. Resour.">
        <title>The genomes of chicory, endive, great burdock and yacon provide insights into Asteraceae paleo-polyploidization history and plant inulin production.</title>
        <authorList>
            <person name="Fan W."/>
            <person name="Wang S."/>
            <person name="Wang H."/>
            <person name="Wang A."/>
            <person name="Jiang F."/>
            <person name="Liu H."/>
            <person name="Zhao H."/>
            <person name="Xu D."/>
            <person name="Zhang Y."/>
        </authorList>
    </citation>
    <scope>NUCLEOTIDE SEQUENCE [LARGE SCALE GENOMIC DNA]</scope>
    <source>
        <strain evidence="2">cv. Punajuju</strain>
        <tissue evidence="1">Leaves</tissue>
    </source>
</reference>
<evidence type="ECO:0000313" key="1">
    <source>
        <dbReference type="EMBL" id="KAI3782729.1"/>
    </source>
</evidence>
<dbReference type="EMBL" id="CM042010">
    <property type="protein sequence ID" value="KAI3782729.1"/>
    <property type="molecule type" value="Genomic_DNA"/>
</dbReference>
<sequence>MDEGVIGENVNMDEVMVEENAIVDKGVIGENANMDKASIEENVIVDEDQYEQQKDNKDINFVHQSEEEYEELESRHQSQRDIGNHIVGEKLDNGGEANCISQQL</sequence>
<keyword evidence="2" id="KW-1185">Reference proteome</keyword>
<protein>
    <submittedName>
        <fullName evidence="1">Uncharacterized protein</fullName>
    </submittedName>
</protein>
<reference evidence="2" key="1">
    <citation type="journal article" date="2022" name="Mol. Ecol. Resour.">
        <title>The genomes of chicory, endive, great burdock and yacon provide insights into Asteraceae palaeo-polyploidization history and plant inulin production.</title>
        <authorList>
            <person name="Fan W."/>
            <person name="Wang S."/>
            <person name="Wang H."/>
            <person name="Wang A."/>
            <person name="Jiang F."/>
            <person name="Liu H."/>
            <person name="Zhao H."/>
            <person name="Xu D."/>
            <person name="Zhang Y."/>
        </authorList>
    </citation>
    <scope>NUCLEOTIDE SEQUENCE [LARGE SCALE GENOMIC DNA]</scope>
    <source>
        <strain evidence="2">cv. Punajuju</strain>
    </source>
</reference>
<gene>
    <name evidence="1" type="ORF">L2E82_12783</name>
</gene>
<organism evidence="1 2">
    <name type="scientific">Cichorium intybus</name>
    <name type="common">Chicory</name>
    <dbReference type="NCBI Taxonomy" id="13427"/>
    <lineage>
        <taxon>Eukaryota</taxon>
        <taxon>Viridiplantae</taxon>
        <taxon>Streptophyta</taxon>
        <taxon>Embryophyta</taxon>
        <taxon>Tracheophyta</taxon>
        <taxon>Spermatophyta</taxon>
        <taxon>Magnoliopsida</taxon>
        <taxon>eudicotyledons</taxon>
        <taxon>Gunneridae</taxon>
        <taxon>Pentapetalae</taxon>
        <taxon>asterids</taxon>
        <taxon>campanulids</taxon>
        <taxon>Asterales</taxon>
        <taxon>Asteraceae</taxon>
        <taxon>Cichorioideae</taxon>
        <taxon>Cichorieae</taxon>
        <taxon>Cichoriinae</taxon>
        <taxon>Cichorium</taxon>
    </lineage>
</organism>
<name>A0ACB9GGT1_CICIN</name>
<dbReference type="Proteomes" id="UP001055811">
    <property type="component" value="Linkage Group LG02"/>
</dbReference>
<proteinExistence type="predicted"/>
<evidence type="ECO:0000313" key="2">
    <source>
        <dbReference type="Proteomes" id="UP001055811"/>
    </source>
</evidence>
<comment type="caution">
    <text evidence="1">The sequence shown here is derived from an EMBL/GenBank/DDBJ whole genome shotgun (WGS) entry which is preliminary data.</text>
</comment>
<accession>A0ACB9GGT1</accession>